<dbReference type="SUPFAM" id="SSF81321">
    <property type="entry name" value="Family A G protein-coupled receptor-like"/>
    <property type="match status" value="1"/>
</dbReference>
<keyword evidence="8 13" id="KW-0472">Membrane</keyword>
<feature type="transmembrane region" description="Helical" evidence="14">
    <location>
        <begin position="129"/>
        <end position="146"/>
    </location>
</feature>
<feature type="transmembrane region" description="Helical" evidence="14">
    <location>
        <begin position="7"/>
        <end position="29"/>
    </location>
</feature>
<feature type="transmembrane region" description="Helical" evidence="14">
    <location>
        <begin position="41"/>
        <end position="63"/>
    </location>
</feature>
<dbReference type="Pfam" id="PF05296">
    <property type="entry name" value="TAS2R"/>
    <property type="match status" value="1"/>
</dbReference>
<feature type="transmembrane region" description="Helical" evidence="14">
    <location>
        <begin position="261"/>
        <end position="282"/>
    </location>
</feature>
<feature type="transmembrane region" description="Helical" evidence="14">
    <location>
        <begin position="178"/>
        <end position="203"/>
    </location>
</feature>
<evidence type="ECO:0000256" key="8">
    <source>
        <dbReference type="ARBA" id="ARBA00023136"/>
    </source>
</evidence>
<keyword evidence="5 13" id="KW-0812">Transmembrane</keyword>
<keyword evidence="15" id="KW-1185">Reference proteome</keyword>
<keyword evidence="3 13" id="KW-0919">Taste</keyword>
<dbReference type="GO" id="GO:0033038">
    <property type="term" value="F:bitter taste receptor activity"/>
    <property type="evidence" value="ECO:0007669"/>
    <property type="project" value="InterPro"/>
</dbReference>
<evidence type="ECO:0000256" key="2">
    <source>
        <dbReference type="ARBA" id="ARBA00007376"/>
    </source>
</evidence>
<dbReference type="OrthoDB" id="8876749at2759"/>
<evidence type="ECO:0000256" key="1">
    <source>
        <dbReference type="ARBA" id="ARBA00004141"/>
    </source>
</evidence>
<dbReference type="InterPro" id="IPR007960">
    <property type="entry name" value="TAS2R"/>
</dbReference>
<dbReference type="PANTHER" id="PTHR11394">
    <property type="entry name" value="TASTE RECEPTOR TYPE 2"/>
    <property type="match status" value="1"/>
</dbReference>
<evidence type="ECO:0000313" key="16">
    <source>
        <dbReference type="RefSeq" id="XP_006866136.1"/>
    </source>
</evidence>
<evidence type="ECO:0000256" key="4">
    <source>
        <dbReference type="ARBA" id="ARBA00022606"/>
    </source>
</evidence>
<dbReference type="RefSeq" id="XP_006866136.1">
    <property type="nucleotide sequence ID" value="XM_006866074.1"/>
</dbReference>
<keyword evidence="6 14" id="KW-1133">Transmembrane helix</keyword>
<evidence type="ECO:0000256" key="5">
    <source>
        <dbReference type="ARBA" id="ARBA00022692"/>
    </source>
</evidence>
<protein>
    <recommendedName>
        <fullName evidence="13">Taste receptor type 2</fullName>
    </recommendedName>
</protein>
<feature type="transmembrane region" description="Helical" evidence="14">
    <location>
        <begin position="98"/>
        <end position="122"/>
    </location>
</feature>
<dbReference type="CTD" id="50839"/>
<keyword evidence="9 13" id="KW-0675">Receptor</keyword>
<evidence type="ECO:0000313" key="15">
    <source>
        <dbReference type="Proteomes" id="UP000504623"/>
    </source>
</evidence>
<evidence type="ECO:0000256" key="13">
    <source>
        <dbReference type="RuleBase" id="RU004424"/>
    </source>
</evidence>
<sequence length="316" mass="36123">MLSVTEDILIFIVVCETVLGSLGNGFIGLVNCIECVKNKKFSVIGFILAGLAVSRSFLIWILVIDGFLKTFFPDFYVSSGLIECISYLWIIINQSSLWFATSLNIFYFLKIANFSHHIFVWLKSGPKRVLLFLTGSLLISWLLSFPQTVKIINGHKAQNGSRAWHLNMHKTDYFFSQILVNLGVIFLFTVSLIACFLIIISLWRHNRRMQLNATGFRDPSTDAYMRATKMLMSFMVLLILYFVGITIEVSCFVLPEEKLLFLFGLSVTLIYPWGHSFILILGNSKLKQTSLRVLQQLKCYKKRKKSQCSVAMFGEK</sequence>
<organism evidence="15 16">
    <name type="scientific">Chrysochloris asiatica</name>
    <name type="common">Cape golden mole</name>
    <dbReference type="NCBI Taxonomy" id="185453"/>
    <lineage>
        <taxon>Eukaryota</taxon>
        <taxon>Metazoa</taxon>
        <taxon>Chordata</taxon>
        <taxon>Craniata</taxon>
        <taxon>Vertebrata</taxon>
        <taxon>Euteleostomi</taxon>
        <taxon>Mammalia</taxon>
        <taxon>Eutheria</taxon>
        <taxon>Afrotheria</taxon>
        <taxon>Chrysochloridae</taxon>
        <taxon>Chrysochlorinae</taxon>
        <taxon>Chrysochloris</taxon>
    </lineage>
</organism>
<keyword evidence="11 13" id="KW-0807">Transducer</keyword>
<evidence type="ECO:0000256" key="7">
    <source>
        <dbReference type="ARBA" id="ARBA00023040"/>
    </source>
</evidence>
<feature type="transmembrane region" description="Helical" evidence="14">
    <location>
        <begin position="234"/>
        <end position="255"/>
    </location>
</feature>
<comment type="subcellular location">
    <subcellularLocation>
        <location evidence="1 13">Membrane</location>
        <topology evidence="1 13">Multi-pass membrane protein</topology>
    </subcellularLocation>
</comment>
<keyword evidence="4 13" id="KW-0716">Sensory transduction</keyword>
<dbReference type="FunFam" id="1.20.1070.10:FF:000042">
    <property type="entry name" value="Taste receptor type 2 member 7"/>
    <property type="match status" value="1"/>
</dbReference>
<evidence type="ECO:0000256" key="12">
    <source>
        <dbReference type="RuleBase" id="RU004423"/>
    </source>
</evidence>
<dbReference type="Proteomes" id="UP000504623">
    <property type="component" value="Unplaced"/>
</dbReference>
<dbReference type="GeneID" id="102827904"/>
<dbReference type="GO" id="GO:0004930">
    <property type="term" value="F:G protein-coupled receptor activity"/>
    <property type="evidence" value="ECO:0007669"/>
    <property type="project" value="UniProtKB-KW"/>
</dbReference>
<evidence type="ECO:0000256" key="6">
    <source>
        <dbReference type="ARBA" id="ARBA00022989"/>
    </source>
</evidence>
<name>A0A9B0TIS2_CHRAS</name>
<evidence type="ECO:0000256" key="10">
    <source>
        <dbReference type="ARBA" id="ARBA00023180"/>
    </source>
</evidence>
<dbReference type="GO" id="GO:0016020">
    <property type="term" value="C:membrane"/>
    <property type="evidence" value="ECO:0007669"/>
    <property type="project" value="UniProtKB-SubCell"/>
</dbReference>
<evidence type="ECO:0000256" key="11">
    <source>
        <dbReference type="ARBA" id="ARBA00023224"/>
    </source>
</evidence>
<evidence type="ECO:0000256" key="3">
    <source>
        <dbReference type="ARBA" id="ARBA00022480"/>
    </source>
</evidence>
<keyword evidence="7 13" id="KW-0297">G-protein coupled receptor</keyword>
<evidence type="ECO:0000256" key="9">
    <source>
        <dbReference type="ARBA" id="ARBA00023170"/>
    </source>
</evidence>
<keyword evidence="10" id="KW-0325">Glycoprotein</keyword>
<evidence type="ECO:0000256" key="14">
    <source>
        <dbReference type="SAM" id="Phobius"/>
    </source>
</evidence>
<gene>
    <name evidence="16" type="primary">LOC102827904</name>
</gene>
<comment type="similarity">
    <text evidence="2 12">Belongs to the G-protein coupled receptor T2R family.</text>
</comment>
<reference evidence="16" key="1">
    <citation type="submission" date="2025-08" db="UniProtKB">
        <authorList>
            <consortium name="RefSeq"/>
        </authorList>
    </citation>
    <scope>IDENTIFICATION</scope>
    <source>
        <tissue evidence="16">Spleen</tissue>
    </source>
</reference>
<accession>A0A9B0TIS2</accession>
<dbReference type="AlphaFoldDB" id="A0A9B0TIS2"/>
<proteinExistence type="inferred from homology"/>
<dbReference type="PANTHER" id="PTHR11394:SF63">
    <property type="entry name" value="TASTE RECEPTOR TYPE 2 MEMBER 10"/>
    <property type="match status" value="1"/>
</dbReference>
<dbReference type="Gene3D" id="1.20.1070.10">
    <property type="entry name" value="Rhodopsin 7-helix transmembrane proteins"/>
    <property type="match status" value="1"/>
</dbReference>